<evidence type="ECO:0000256" key="2">
    <source>
        <dbReference type="SAM" id="Phobius"/>
    </source>
</evidence>
<dbReference type="InterPro" id="IPR007436">
    <property type="entry name" value="DUF485"/>
</dbReference>
<dbReference type="RefSeq" id="WP_310913229.1">
    <property type="nucleotide sequence ID" value="NZ_JAVLVT010000006.1"/>
</dbReference>
<feature type="region of interest" description="Disordered" evidence="1">
    <location>
        <begin position="106"/>
        <end position="126"/>
    </location>
</feature>
<keyword evidence="2" id="KW-0472">Membrane</keyword>
<dbReference type="Pfam" id="PF04341">
    <property type="entry name" value="DUF485"/>
    <property type="match status" value="1"/>
</dbReference>
<comment type="caution">
    <text evidence="3">The sequence shown here is derived from an EMBL/GenBank/DDBJ whole genome shotgun (WGS) entry which is preliminary data.</text>
</comment>
<reference evidence="4" key="1">
    <citation type="submission" date="2023-07" db="EMBL/GenBank/DDBJ databases">
        <title>Novel species in the genus Lipingzhangella isolated from Sambhar Salt Lake.</title>
        <authorList>
            <person name="Jiya N."/>
            <person name="Kajale S."/>
            <person name="Sharma A."/>
        </authorList>
    </citation>
    <scope>NUCLEOTIDE SEQUENCE [LARGE SCALE GENOMIC DNA]</scope>
    <source>
        <strain evidence="4">LS1_29</strain>
    </source>
</reference>
<dbReference type="Proteomes" id="UP001250214">
    <property type="component" value="Unassembled WGS sequence"/>
</dbReference>
<evidence type="ECO:0000313" key="3">
    <source>
        <dbReference type="EMBL" id="MDS1271629.1"/>
    </source>
</evidence>
<dbReference type="EMBL" id="JAVLVT010000006">
    <property type="protein sequence ID" value="MDS1271629.1"/>
    <property type="molecule type" value="Genomic_DNA"/>
</dbReference>
<gene>
    <name evidence="3" type="ORF">RIF23_15140</name>
</gene>
<proteinExistence type="predicted"/>
<feature type="transmembrane region" description="Helical" evidence="2">
    <location>
        <begin position="54"/>
        <end position="79"/>
    </location>
</feature>
<accession>A0ABU2H9U5</accession>
<protein>
    <submittedName>
        <fullName evidence="3">DUF485 domain-containing protein</fullName>
    </submittedName>
</protein>
<dbReference type="PANTHER" id="PTHR38441">
    <property type="entry name" value="INTEGRAL MEMBRANE PROTEIN-RELATED"/>
    <property type="match status" value="1"/>
</dbReference>
<evidence type="ECO:0000313" key="4">
    <source>
        <dbReference type="Proteomes" id="UP001250214"/>
    </source>
</evidence>
<sequence>MGTAAVAMHADPRFRALRRRLTVFIFPMSIAFMAWYLLYVIMSGYARDLMSVVLFGSVNLALLFGLLQFISTFGIALVYSRYAARRLDPLSTELRVELENGDAAGAGVASADNRDAEPTTMREAGA</sequence>
<keyword evidence="4" id="KW-1185">Reference proteome</keyword>
<dbReference type="PANTHER" id="PTHR38441:SF1">
    <property type="entry name" value="MEMBRANE PROTEIN"/>
    <property type="match status" value="1"/>
</dbReference>
<feature type="transmembrane region" description="Helical" evidence="2">
    <location>
        <begin position="21"/>
        <end position="42"/>
    </location>
</feature>
<keyword evidence="2" id="KW-1133">Transmembrane helix</keyword>
<keyword evidence="2" id="KW-0812">Transmembrane</keyword>
<organism evidence="3 4">
    <name type="scientific">Lipingzhangella rawalii</name>
    <dbReference type="NCBI Taxonomy" id="2055835"/>
    <lineage>
        <taxon>Bacteria</taxon>
        <taxon>Bacillati</taxon>
        <taxon>Actinomycetota</taxon>
        <taxon>Actinomycetes</taxon>
        <taxon>Streptosporangiales</taxon>
        <taxon>Nocardiopsidaceae</taxon>
        <taxon>Lipingzhangella</taxon>
    </lineage>
</organism>
<evidence type="ECO:0000256" key="1">
    <source>
        <dbReference type="SAM" id="MobiDB-lite"/>
    </source>
</evidence>
<name>A0ABU2H9U5_9ACTN</name>